<evidence type="ECO:0000313" key="2">
    <source>
        <dbReference type="EMBL" id="SDD92399.1"/>
    </source>
</evidence>
<keyword evidence="2" id="KW-0808">Transferase</keyword>
<name>A0A1G6YPS8_9ACTN</name>
<evidence type="ECO:0000313" key="3">
    <source>
        <dbReference type="Proteomes" id="UP000182100"/>
    </source>
</evidence>
<proteinExistence type="predicted"/>
<evidence type="ECO:0000259" key="1">
    <source>
        <dbReference type="Pfam" id="PF13649"/>
    </source>
</evidence>
<keyword evidence="3" id="KW-1185">Reference proteome</keyword>
<dbReference type="CDD" id="cd02440">
    <property type="entry name" value="AdoMet_MTases"/>
    <property type="match status" value="1"/>
</dbReference>
<dbReference type="AlphaFoldDB" id="A0A1G6YPS8"/>
<dbReference type="InterPro" id="IPR041698">
    <property type="entry name" value="Methyltransf_25"/>
</dbReference>
<protein>
    <submittedName>
        <fullName evidence="2">Methyltransferase domain-containing protein</fullName>
    </submittedName>
</protein>
<accession>A0A1G6YPS8</accession>
<dbReference type="Pfam" id="PF13649">
    <property type="entry name" value="Methyltransf_25"/>
    <property type="match status" value="1"/>
</dbReference>
<sequence>MGVRREWHDARHRYAETGCVLVDGNHGSPAAAVFDALGGDYEAAFASSEAHRASLAWLLERLPPAARVLDVGSGTGRPTAAALAAAGHRVLGVDVSPVMVEIASRQVPDAEFRCGDVRSVPFEDGSFDAVCLYFALLQMSRAEQSGLLRRLVRALRPGGLFALATVPLDVEDFDGVFMGRSVRVTSFPAQDVIGLVRDAGLTVLSERSVLFTPAHPDAAPEPQLFLHCRRGETAPAG</sequence>
<dbReference type="STRING" id="67344.SAMN05216505_113142"/>
<dbReference type="Gene3D" id="3.40.50.150">
    <property type="entry name" value="Vaccinia Virus protein VP39"/>
    <property type="match status" value="1"/>
</dbReference>
<feature type="domain" description="Methyltransferase" evidence="1">
    <location>
        <begin position="68"/>
        <end position="159"/>
    </location>
</feature>
<dbReference type="GO" id="GO:0032259">
    <property type="term" value="P:methylation"/>
    <property type="evidence" value="ECO:0007669"/>
    <property type="project" value="UniProtKB-KW"/>
</dbReference>
<keyword evidence="2" id="KW-0489">Methyltransferase</keyword>
<dbReference type="InterPro" id="IPR050508">
    <property type="entry name" value="Methyltransf_Superfamily"/>
</dbReference>
<dbReference type="Proteomes" id="UP000182100">
    <property type="component" value="Unassembled WGS sequence"/>
</dbReference>
<dbReference type="SUPFAM" id="SSF53335">
    <property type="entry name" value="S-adenosyl-L-methionine-dependent methyltransferases"/>
    <property type="match status" value="1"/>
</dbReference>
<dbReference type="GO" id="GO:0008168">
    <property type="term" value="F:methyltransferase activity"/>
    <property type="evidence" value="ECO:0007669"/>
    <property type="project" value="UniProtKB-KW"/>
</dbReference>
<dbReference type="InterPro" id="IPR029063">
    <property type="entry name" value="SAM-dependent_MTases_sf"/>
</dbReference>
<dbReference type="PANTHER" id="PTHR42912">
    <property type="entry name" value="METHYLTRANSFERASE"/>
    <property type="match status" value="1"/>
</dbReference>
<dbReference type="EMBL" id="FMZK01000013">
    <property type="protein sequence ID" value="SDD92399.1"/>
    <property type="molecule type" value="Genomic_DNA"/>
</dbReference>
<gene>
    <name evidence="2" type="ORF">SAMN05216505_113142</name>
</gene>
<reference evidence="3" key="1">
    <citation type="submission" date="2016-10" db="EMBL/GenBank/DDBJ databases">
        <authorList>
            <person name="Varghese N."/>
            <person name="Submissions S."/>
        </authorList>
    </citation>
    <scope>NUCLEOTIDE SEQUENCE [LARGE SCALE GENOMIC DNA]</scope>
    <source>
        <strain evidence="3">CGMCC 4.3504</strain>
    </source>
</reference>
<organism evidence="2 3">
    <name type="scientific">Streptomyces prasinopilosus</name>
    <dbReference type="NCBI Taxonomy" id="67344"/>
    <lineage>
        <taxon>Bacteria</taxon>
        <taxon>Bacillati</taxon>
        <taxon>Actinomycetota</taxon>
        <taxon>Actinomycetes</taxon>
        <taxon>Kitasatosporales</taxon>
        <taxon>Streptomycetaceae</taxon>
        <taxon>Streptomyces</taxon>
    </lineage>
</organism>